<evidence type="ECO:0000313" key="5">
    <source>
        <dbReference type="Proteomes" id="UP001164746"/>
    </source>
</evidence>
<dbReference type="InterPro" id="IPR036392">
    <property type="entry name" value="PLAT/LH2_dom_sf"/>
</dbReference>
<keyword evidence="2" id="KW-1133">Transmembrane helix</keyword>
<dbReference type="InterPro" id="IPR051223">
    <property type="entry name" value="Polycystin"/>
</dbReference>
<dbReference type="InterPro" id="IPR002859">
    <property type="entry name" value="PKD/REJ-like"/>
</dbReference>
<dbReference type="PROSITE" id="PS50095">
    <property type="entry name" value="PLAT"/>
    <property type="match status" value="1"/>
</dbReference>
<dbReference type="InterPro" id="IPR001024">
    <property type="entry name" value="PLAT/LH2_dom"/>
</dbReference>
<name>A0ABY7EZH8_MYAAR</name>
<sequence length="1255" mass="140293">MSFKIINCSLQTTLQAGGTFTLTNSGSQLSRDSTVTTPVIPGADGFGHTDSLILNRYDCKHYKVTFSNDPNDDLTVDMNIELQINSYIEYTDSACKSNISWTITHITGKQFTQFYDFNQPGTSILNIDPDIVEPGEYLVCLDVAFPDYGDASWTTDCMAIRVYLPELVAHINGGEYLTVPHGDVVTLDATMSQDLISNMTSITSIPLEAFWSFAYFPVAPTDAVLSTFQAKAPYYSFPSGHTDHEVSNGTDYGLEVDSSMFPAGTLACVMFTLVRGDRHSSALQFLQFTTSALPLSIECVYNCQYGRERKINYDRVELNAVIDPAIDPLTLTYFWRIYEYYTNPLTGISSWLLSVTVSSLTGVSSSALEVNGFVEGNHYKIQLSVSGGGFATTVAEFIRTVNFLPYAGTCILDSSAVVSARDWVTLTCENWYGNDERKTKGADSNPLLNFVVRQTTENALVPIEPILNTRAIRSHVILKVGAPPTFETTLTSNPVFNYSAVTPNTAGADLIKAYTEVKYPFDEAQLQNMGKSDLIISLISAVCSNLHLVEVTYKMASTLKAVVENDVFIRRKGDKYLSELVSNGYNNIAAKSQYIGDDTKVKQAATMAVNLAQKIQDEMKLCKTCSNTKSTKTEQLLTKNTAENIANSTTSTKTSAFKIPGLFEAIANSSGEIRSIEDIAGEDVSVSAFEFEENVYMYDTDGTSSYVTSNVLRIDVKTSTARVTPGNMTFEQNVVTPDAVNISPKDFVNVEDVSEFVYHRFIYGKASDKVCMIIQPTGVATFELYDVYLGLKGPPSIEQYHLKITVRVNDSWQNCIESRDMHGHTGMVYYAVHVPGTVKQVDYNLTLITVGCLTWNEMQTKWETDKCEMEWKPLEDRLVCLCNEVTDLVFANSFFVAPNTIDFATVFLKFSPLSQAAVLGALTSLLFIYIVAVLYLKGLDRRDQLKWGITPLRDNTLGDSNYYLIKVMTGMRRGAGTTSRITFVLTGDKGDTGPREMFDGVRKKFSTGSVMSFFMASKRHLGSLEHLYIWHDNHGGGDEASWYLNQVVVYDIETRSTYTFVAEKWLSVETEVDANIPVTVSGKPVLFESRFFYQVRDRLSESHMWVSILYRPQTSTFTRVQRASCALAYLCLIMIANAMYFNPDDEYERPPLVQAGPFRFTSQQIFISIVCALITTPPVMLLIFLFKRSKRRPSGAGIYCGCWCSGSCCRSCSVCCWRLFRTPEKEKQRLYEQMLKTKMLSDDTPEFSGFYLPWW</sequence>
<dbReference type="PANTHER" id="PTHR10877">
    <property type="entry name" value="POLYCYSTIN FAMILY MEMBER"/>
    <property type="match status" value="1"/>
</dbReference>
<dbReference type="Pfam" id="PF01477">
    <property type="entry name" value="PLAT"/>
    <property type="match status" value="1"/>
</dbReference>
<evidence type="ECO:0000259" key="3">
    <source>
        <dbReference type="PROSITE" id="PS50095"/>
    </source>
</evidence>
<feature type="transmembrane region" description="Helical" evidence="2">
    <location>
        <begin position="1165"/>
        <end position="1186"/>
    </location>
</feature>
<dbReference type="EMBL" id="CP111020">
    <property type="protein sequence ID" value="WAR15300.1"/>
    <property type="molecule type" value="Genomic_DNA"/>
</dbReference>
<dbReference type="Gene3D" id="2.40.180.10">
    <property type="entry name" value="Catalase core domain"/>
    <property type="match status" value="1"/>
</dbReference>
<feature type="domain" description="PLAT" evidence="3">
    <location>
        <begin position="961"/>
        <end position="1080"/>
    </location>
</feature>
<evidence type="ECO:0000313" key="4">
    <source>
        <dbReference type="EMBL" id="WAR15300.1"/>
    </source>
</evidence>
<gene>
    <name evidence="4" type="ORF">MAR_005405</name>
</gene>
<organism evidence="4 5">
    <name type="scientific">Mya arenaria</name>
    <name type="common">Soft-shell clam</name>
    <dbReference type="NCBI Taxonomy" id="6604"/>
    <lineage>
        <taxon>Eukaryota</taxon>
        <taxon>Metazoa</taxon>
        <taxon>Spiralia</taxon>
        <taxon>Lophotrochozoa</taxon>
        <taxon>Mollusca</taxon>
        <taxon>Bivalvia</taxon>
        <taxon>Autobranchia</taxon>
        <taxon>Heteroconchia</taxon>
        <taxon>Euheterodonta</taxon>
        <taxon>Imparidentia</taxon>
        <taxon>Neoheterodontei</taxon>
        <taxon>Myida</taxon>
        <taxon>Myoidea</taxon>
        <taxon>Myidae</taxon>
        <taxon>Mya</taxon>
    </lineage>
</organism>
<proteinExistence type="predicted"/>
<keyword evidence="2" id="KW-0812">Transmembrane</keyword>
<feature type="transmembrane region" description="Helical" evidence="2">
    <location>
        <begin position="916"/>
        <end position="936"/>
    </location>
</feature>
<keyword evidence="5" id="KW-1185">Reference proteome</keyword>
<dbReference type="Proteomes" id="UP001164746">
    <property type="component" value="Chromosome 9"/>
</dbReference>
<evidence type="ECO:0000256" key="2">
    <source>
        <dbReference type="SAM" id="Phobius"/>
    </source>
</evidence>
<keyword evidence="2" id="KW-0472">Membrane</keyword>
<comment type="caution">
    <text evidence="1">Lacks conserved residue(s) required for the propagation of feature annotation.</text>
</comment>
<feature type="transmembrane region" description="Helical" evidence="2">
    <location>
        <begin position="1123"/>
        <end position="1141"/>
    </location>
</feature>
<reference evidence="4" key="1">
    <citation type="submission" date="2022-11" db="EMBL/GenBank/DDBJ databases">
        <title>Centuries of genome instability and evolution in soft-shell clam transmissible cancer (bioRxiv).</title>
        <authorList>
            <person name="Hart S.F.M."/>
            <person name="Yonemitsu M.A."/>
            <person name="Giersch R.M."/>
            <person name="Beal B.F."/>
            <person name="Arriagada G."/>
            <person name="Davis B.W."/>
            <person name="Ostrander E.A."/>
            <person name="Goff S.P."/>
            <person name="Metzger M.J."/>
        </authorList>
    </citation>
    <scope>NUCLEOTIDE SEQUENCE</scope>
    <source>
        <strain evidence="4">MELC-2E11</strain>
        <tissue evidence="4">Siphon/mantle</tissue>
    </source>
</reference>
<protein>
    <submittedName>
        <fullName evidence="4">PK1L2-like protein</fullName>
    </submittedName>
</protein>
<dbReference type="PANTHER" id="PTHR10877:SF194">
    <property type="entry name" value="LOCATION OF VULVA DEFECTIVE 1"/>
    <property type="match status" value="1"/>
</dbReference>
<dbReference type="SMART" id="SM00308">
    <property type="entry name" value="LH2"/>
    <property type="match status" value="1"/>
</dbReference>
<evidence type="ECO:0000256" key="1">
    <source>
        <dbReference type="PROSITE-ProRule" id="PRU00152"/>
    </source>
</evidence>
<dbReference type="SUPFAM" id="SSF49723">
    <property type="entry name" value="Lipase/lipooxygenase domain (PLAT/LH2 domain)"/>
    <property type="match status" value="1"/>
</dbReference>
<dbReference type="Pfam" id="PF02010">
    <property type="entry name" value="REJ"/>
    <property type="match status" value="1"/>
</dbReference>
<accession>A0ABY7EZH8</accession>